<keyword evidence="3" id="KW-0274">FAD</keyword>
<evidence type="ECO:0000313" key="8">
    <source>
        <dbReference type="Proteomes" id="UP000005206"/>
    </source>
</evidence>
<dbReference type="InterPro" id="IPR016171">
    <property type="entry name" value="Vanillyl_alc_oxidase_C-sub2"/>
</dbReference>
<dbReference type="OrthoDB" id="5332616at2759"/>
<dbReference type="RefSeq" id="XP_003043824.1">
    <property type="nucleotide sequence ID" value="XM_003043778.1"/>
</dbReference>
<dbReference type="KEGG" id="nhe:NECHADRAFT_63237"/>
<dbReference type="Pfam" id="PF01565">
    <property type="entry name" value="FAD_binding_4"/>
    <property type="match status" value="1"/>
</dbReference>
<dbReference type="InterPro" id="IPR016164">
    <property type="entry name" value="FAD-linked_Oxase-like_C"/>
</dbReference>
<dbReference type="Gene3D" id="3.40.462.10">
    <property type="entry name" value="FAD-linked oxidases, C-terminal domain"/>
    <property type="match status" value="1"/>
</dbReference>
<evidence type="ECO:0000256" key="4">
    <source>
        <dbReference type="ARBA" id="ARBA00023002"/>
    </source>
</evidence>
<dbReference type="GO" id="GO:0008720">
    <property type="term" value="F:D-lactate dehydrogenase (NAD+) activity"/>
    <property type="evidence" value="ECO:0007669"/>
    <property type="project" value="TreeGrafter"/>
</dbReference>
<evidence type="ECO:0000259" key="6">
    <source>
        <dbReference type="PROSITE" id="PS51387"/>
    </source>
</evidence>
<dbReference type="GO" id="GO:0004458">
    <property type="term" value="F:D-lactate dehydrogenase (cytochrome) activity"/>
    <property type="evidence" value="ECO:0007669"/>
    <property type="project" value="TreeGrafter"/>
</dbReference>
<gene>
    <name evidence="7" type="ORF">NECHADRAFT_63237</name>
</gene>
<dbReference type="PROSITE" id="PS51387">
    <property type="entry name" value="FAD_PCMH"/>
    <property type="match status" value="1"/>
</dbReference>
<dbReference type="OMA" id="FNDNAQM"/>
<keyword evidence="4" id="KW-0560">Oxidoreductase</keyword>
<feature type="region of interest" description="Disordered" evidence="5">
    <location>
        <begin position="1"/>
        <end position="31"/>
    </location>
</feature>
<dbReference type="GO" id="GO:0005739">
    <property type="term" value="C:mitochondrion"/>
    <property type="evidence" value="ECO:0007669"/>
    <property type="project" value="TreeGrafter"/>
</dbReference>
<name>C7ZCV5_FUSV7</name>
<dbReference type="Pfam" id="PF02913">
    <property type="entry name" value="FAD-oxidase_C"/>
    <property type="match status" value="1"/>
</dbReference>
<evidence type="ECO:0000313" key="7">
    <source>
        <dbReference type="EMBL" id="EEU38111.1"/>
    </source>
</evidence>
<dbReference type="InterPro" id="IPR004113">
    <property type="entry name" value="FAD-bd_oxidored_4_C"/>
</dbReference>
<dbReference type="Gene3D" id="3.30.465.10">
    <property type="match status" value="1"/>
</dbReference>
<reference evidence="7 8" key="1">
    <citation type="journal article" date="2009" name="PLoS Genet.">
        <title>The genome of Nectria haematococca: contribution of supernumerary chromosomes to gene expansion.</title>
        <authorList>
            <person name="Coleman J.J."/>
            <person name="Rounsley S.D."/>
            <person name="Rodriguez-Carres M."/>
            <person name="Kuo A."/>
            <person name="Wasmann C.C."/>
            <person name="Grimwood J."/>
            <person name="Schmutz J."/>
            <person name="Taga M."/>
            <person name="White G.J."/>
            <person name="Zhou S."/>
            <person name="Schwartz D.C."/>
            <person name="Freitag M."/>
            <person name="Ma L.J."/>
            <person name="Danchin E.G."/>
            <person name="Henrissat B."/>
            <person name="Coutinho P.M."/>
            <person name="Nelson D.R."/>
            <person name="Straney D."/>
            <person name="Napoli C.A."/>
            <person name="Barker B.M."/>
            <person name="Gribskov M."/>
            <person name="Rep M."/>
            <person name="Kroken S."/>
            <person name="Molnar I."/>
            <person name="Rensing C."/>
            <person name="Kennell J.C."/>
            <person name="Zamora J."/>
            <person name="Farman M.L."/>
            <person name="Selker E.U."/>
            <person name="Salamov A."/>
            <person name="Shapiro H."/>
            <person name="Pangilinan J."/>
            <person name="Lindquist E."/>
            <person name="Lamers C."/>
            <person name="Grigoriev I.V."/>
            <person name="Geiser D.M."/>
            <person name="Covert S.F."/>
            <person name="Temporini E."/>
            <person name="Vanetten H.D."/>
        </authorList>
    </citation>
    <scope>NUCLEOTIDE SEQUENCE [LARGE SCALE GENOMIC DNA]</scope>
    <source>
        <strain evidence="8">ATCC MYA-4622 / CBS 123669 / FGSC 9596 / NRRL 45880 / 77-13-4</strain>
    </source>
</reference>
<dbReference type="SUPFAM" id="SSF56176">
    <property type="entry name" value="FAD-binding/transporter-associated domain-like"/>
    <property type="match status" value="1"/>
</dbReference>
<dbReference type="HOGENOM" id="CLU_024402_0_1_1"/>
<dbReference type="VEuPathDB" id="FungiDB:NECHADRAFT_63237"/>
<keyword evidence="2" id="KW-0285">Flavoprotein</keyword>
<feature type="compositionally biased region" description="Polar residues" evidence="5">
    <location>
        <begin position="1"/>
        <end position="26"/>
    </location>
</feature>
<dbReference type="InterPro" id="IPR006094">
    <property type="entry name" value="Oxid_FAD_bind_N"/>
</dbReference>
<dbReference type="AlphaFoldDB" id="C7ZCV5"/>
<dbReference type="SUPFAM" id="SSF55103">
    <property type="entry name" value="FAD-linked oxidases, C-terminal domain"/>
    <property type="match status" value="1"/>
</dbReference>
<dbReference type="GO" id="GO:1903457">
    <property type="term" value="P:lactate catabolic process"/>
    <property type="evidence" value="ECO:0007669"/>
    <property type="project" value="TreeGrafter"/>
</dbReference>
<dbReference type="Proteomes" id="UP000005206">
    <property type="component" value="Chromosome 9"/>
</dbReference>
<dbReference type="InterPro" id="IPR016167">
    <property type="entry name" value="FAD-bd_PCMH_sub1"/>
</dbReference>
<dbReference type="PANTHER" id="PTHR11748:SF114">
    <property type="entry name" value="ARYL-ALCOHOL OXIDASE VANILLYL-ALCOHOL OXIDASE (AFU_ORTHOLOGUE AFUA_3G09500)-RELATED"/>
    <property type="match status" value="1"/>
</dbReference>
<dbReference type="PANTHER" id="PTHR11748">
    <property type="entry name" value="D-LACTATE DEHYDROGENASE"/>
    <property type="match status" value="1"/>
</dbReference>
<dbReference type="STRING" id="660122.C7ZCV5"/>
<dbReference type="InterPro" id="IPR016166">
    <property type="entry name" value="FAD-bd_PCMH"/>
</dbReference>
<dbReference type="GeneID" id="9669910"/>
<feature type="domain" description="FAD-binding PCMH-type" evidence="6">
    <location>
        <begin position="80"/>
        <end position="289"/>
    </location>
</feature>
<dbReference type="eggNOG" id="KOG1231">
    <property type="taxonomic scope" value="Eukaryota"/>
</dbReference>
<dbReference type="InParanoid" id="C7ZCV5"/>
<evidence type="ECO:0000256" key="2">
    <source>
        <dbReference type="ARBA" id="ARBA00022630"/>
    </source>
</evidence>
<organism evidence="7 8">
    <name type="scientific">Fusarium vanettenii (strain ATCC MYA-4622 / CBS 123669 / FGSC 9596 / NRRL 45880 / 77-13-4)</name>
    <name type="common">Fusarium solani subsp. pisi</name>
    <dbReference type="NCBI Taxonomy" id="660122"/>
    <lineage>
        <taxon>Eukaryota</taxon>
        <taxon>Fungi</taxon>
        <taxon>Dikarya</taxon>
        <taxon>Ascomycota</taxon>
        <taxon>Pezizomycotina</taxon>
        <taxon>Sordariomycetes</taxon>
        <taxon>Hypocreomycetidae</taxon>
        <taxon>Hypocreales</taxon>
        <taxon>Nectriaceae</taxon>
        <taxon>Fusarium</taxon>
        <taxon>Fusarium solani species complex</taxon>
        <taxon>Fusarium vanettenii</taxon>
    </lineage>
</organism>
<dbReference type="Gene3D" id="3.30.43.10">
    <property type="entry name" value="Uridine Diphospho-n-acetylenolpyruvylglucosamine Reductase, domain 2"/>
    <property type="match status" value="1"/>
</dbReference>
<dbReference type="Gene3D" id="1.10.45.10">
    <property type="entry name" value="Vanillyl-alcohol Oxidase, Chain A, domain 4"/>
    <property type="match status" value="1"/>
</dbReference>
<dbReference type="EMBL" id="GG698919">
    <property type="protein sequence ID" value="EEU38111.1"/>
    <property type="molecule type" value="Genomic_DNA"/>
</dbReference>
<evidence type="ECO:0000256" key="5">
    <source>
        <dbReference type="SAM" id="MobiDB-lite"/>
    </source>
</evidence>
<dbReference type="InterPro" id="IPR016170">
    <property type="entry name" value="Cytok_DH_C_sf"/>
</dbReference>
<sequence>MSSRPKSNSEQAPATAQHGQTDQATVNPLVLPPGTSSTTFQEFIVEVKEISGSENVTIVSSSEQCNKQDYLDQSKVHDMFHLTGPEYFISSALITPRNVAEVQAIVRLCNKFEIPLWPLSIGRNIGYGGAAPRVPGSVTIDLGKHMNKVLKVDVEGAYALVEPGVTFADLHQYLVDHNLRDKLWIDVPDLGGGSVLGNTIERGVGYTPYGDHFMMHCGMEVILPDGTLVRTGMGALPNPDADPDAPPHEQEPNSAWQLFNYGFGPYNDGIFSQSSLGIVVKMGIWLMVNPGGYQSYLITIPEDKDLHQAIEIIRPLRTSMVLQNVPTVRHILLDAAVMGNRASYTSSKKPLNDLELNEIAKKLNLGRWNFYGALYGPEPVRKVMWDVVKNAFSAAIPGVKFYFPEDMPDNVVLQTRHLTLQGIPTYTELEWVNWLPNGAHLFFSPIAKVTGDDAMAQYQLTRSRCEEANFDFIGTFVVGMREMHHIVCLVFDRADEDSCRRAHQLISTLIDDAARKGWGEYRTHLALMDQIAGTYSFNNNAQMHLNTLIKDALDPKGIIAPGKNGIWPKNYDPKKFAVAPAPWTAGPRL</sequence>
<keyword evidence="8" id="KW-1185">Reference proteome</keyword>
<evidence type="ECO:0000256" key="1">
    <source>
        <dbReference type="ARBA" id="ARBA00001974"/>
    </source>
</evidence>
<proteinExistence type="predicted"/>
<dbReference type="InterPro" id="IPR036318">
    <property type="entry name" value="FAD-bd_PCMH-like_sf"/>
</dbReference>
<evidence type="ECO:0000256" key="3">
    <source>
        <dbReference type="ARBA" id="ARBA00022827"/>
    </source>
</evidence>
<accession>C7ZCV5</accession>
<dbReference type="InterPro" id="IPR016169">
    <property type="entry name" value="FAD-bd_PCMH_sub2"/>
</dbReference>
<comment type="cofactor">
    <cofactor evidence="1">
        <name>FAD</name>
        <dbReference type="ChEBI" id="CHEBI:57692"/>
    </cofactor>
</comment>
<dbReference type="GO" id="GO:0071949">
    <property type="term" value="F:FAD binding"/>
    <property type="evidence" value="ECO:0007669"/>
    <property type="project" value="InterPro"/>
</dbReference>
<protein>
    <recommendedName>
        <fullName evidence="6">FAD-binding PCMH-type domain-containing protein</fullName>
    </recommendedName>
</protein>